<keyword evidence="3" id="KW-1185">Reference proteome</keyword>
<dbReference type="Proteomes" id="UP000010802">
    <property type="component" value="Chromosome"/>
</dbReference>
<name>F4LTC7_TEPAE</name>
<dbReference type="AlphaFoldDB" id="F4LTC7"/>
<dbReference type="PATRIC" id="fig|1209989.3.peg.288"/>
<evidence type="ECO:0000259" key="1">
    <source>
        <dbReference type="Pfam" id="PF02579"/>
    </source>
</evidence>
<dbReference type="CDD" id="cd00851">
    <property type="entry name" value="MTH1175"/>
    <property type="match status" value="1"/>
</dbReference>
<dbReference type="KEGG" id="tae:TepiRe1_0270"/>
<reference evidence="3" key="1">
    <citation type="journal article" date="2013" name="Genome Announc.">
        <title>First genome sequence of a syntrophic acetate-oxidizing bacterium, Tepidanaerobacter acetatoxydans strain Re1.</title>
        <authorList>
            <person name="Manzoor S."/>
            <person name="Bongcam-Rudloff E."/>
            <person name="Schnurer A."/>
            <person name="Muller B."/>
        </authorList>
    </citation>
    <scope>NUCLEOTIDE SEQUENCE [LARGE SCALE GENOMIC DNA]</scope>
    <source>
        <strain evidence="3">Re1</strain>
    </source>
</reference>
<dbReference type="InterPro" id="IPR036105">
    <property type="entry name" value="DiNase_FeMo-co_biosyn_sf"/>
</dbReference>
<feature type="domain" description="Dinitrogenase iron-molybdenum cofactor biosynthesis" evidence="1">
    <location>
        <begin position="9"/>
        <end position="98"/>
    </location>
</feature>
<dbReference type="OrthoDB" id="280278at2"/>
<proteinExistence type="predicted"/>
<accession>F4LTC7</accession>
<evidence type="ECO:0000313" key="2">
    <source>
        <dbReference type="EMBL" id="CCP24952.1"/>
    </source>
</evidence>
<dbReference type="InterPro" id="IPR003731">
    <property type="entry name" value="Di-Nase_FeMo-co_biosynth"/>
</dbReference>
<dbReference type="Gene3D" id="3.30.420.130">
    <property type="entry name" value="Dinitrogenase iron-molybdenum cofactor biosynthesis domain"/>
    <property type="match status" value="1"/>
</dbReference>
<dbReference type="InterPro" id="IPR033913">
    <property type="entry name" value="MTH1175_dom"/>
</dbReference>
<dbReference type="STRING" id="1209989.TepRe1_0250"/>
<dbReference type="EMBL" id="HF563609">
    <property type="protein sequence ID" value="CCP24952.1"/>
    <property type="molecule type" value="Genomic_DNA"/>
</dbReference>
<sequence length="113" mass="12463">MKIAIPTDKGQVSAHFGHCEEFTIYDVNESEKRVNSKECITNPGHQPGFLPRFLAKQGINCIIAGGMGLKAKQLFDQNNIQTITGAAGIVDEVIQDYLEGNLISNESYCDHHE</sequence>
<dbReference type="RefSeq" id="WP_013777382.1">
    <property type="nucleotide sequence ID" value="NC_015519.1"/>
</dbReference>
<dbReference type="eggNOG" id="COG1433">
    <property type="taxonomic scope" value="Bacteria"/>
</dbReference>
<dbReference type="SUPFAM" id="SSF53146">
    <property type="entry name" value="Nitrogenase accessory factor-like"/>
    <property type="match status" value="1"/>
</dbReference>
<dbReference type="Pfam" id="PF02579">
    <property type="entry name" value="Nitro_FeMo-Co"/>
    <property type="match status" value="1"/>
</dbReference>
<dbReference type="PANTHER" id="PTHR42983">
    <property type="entry name" value="DINITROGENASE IRON-MOLYBDENUM COFACTOR PROTEIN-RELATED"/>
    <property type="match status" value="1"/>
</dbReference>
<dbReference type="KEGG" id="tep:TepRe1_0250"/>
<gene>
    <name evidence="2" type="ordered locus">TEPIRE1_0270</name>
</gene>
<protein>
    <submittedName>
        <fullName evidence="2">Dinitrogenase iron-molybdenum cofactor biosynthesis protein</fullName>
    </submittedName>
</protein>
<organism evidence="2 3">
    <name type="scientific">Tepidanaerobacter acetatoxydans (strain DSM 21804 / JCM 16047 / Re1)</name>
    <dbReference type="NCBI Taxonomy" id="1209989"/>
    <lineage>
        <taxon>Bacteria</taxon>
        <taxon>Bacillati</taxon>
        <taxon>Bacillota</taxon>
        <taxon>Clostridia</taxon>
        <taxon>Thermosediminibacterales</taxon>
        <taxon>Tepidanaerobacteraceae</taxon>
        <taxon>Tepidanaerobacter</taxon>
    </lineage>
</organism>
<dbReference type="HOGENOM" id="CLU_104194_2_0_9"/>
<evidence type="ECO:0000313" key="3">
    <source>
        <dbReference type="Proteomes" id="UP000010802"/>
    </source>
</evidence>
<dbReference type="PANTHER" id="PTHR42983:SF1">
    <property type="entry name" value="IRON-MOLYBDENUM PROTEIN"/>
    <property type="match status" value="1"/>
</dbReference>
<accession>L0RZH8</accession>